<evidence type="ECO:0000256" key="1">
    <source>
        <dbReference type="SAM" id="MobiDB-lite"/>
    </source>
</evidence>
<reference evidence="2 3" key="1">
    <citation type="submission" date="2023-03" db="EMBL/GenBank/DDBJ databases">
        <title>High-quality genome of Scylla paramamosain provides insights in environmental adaptation.</title>
        <authorList>
            <person name="Zhang L."/>
        </authorList>
    </citation>
    <scope>NUCLEOTIDE SEQUENCE [LARGE SCALE GENOMIC DNA]</scope>
    <source>
        <strain evidence="2">LZ_2023a</strain>
        <tissue evidence="2">Muscle</tissue>
    </source>
</reference>
<sequence length="291" mass="31855">MDNRTREMERSRVNFYKCDGSDAIHVCCGMEGDNQQCLGKPSPSGITQHNTSQQPSCIPQHSSSTHHLCITTSQVSIHISPPLHVSAFHSIPPLSTFSITPHHLIPSQARMPSQQENRSVLDGFPACVKLRKLKGCCGVSARKFEPSPFLPRQLSVEFGHGAERVTPRRRCSPAHQASWGASRSSHAPQRPPSDARSGRTHLSPPMTGWHRGRGRQWAKASVQTELRHLTDGDCHVYHASTSDFLRSFALYCCRGPMNVENAAARAWTSVGVGCGIGAELGTRRHAPSNCG</sequence>
<accession>A0AAW0TU78</accession>
<dbReference type="EMBL" id="JARAKH010000025">
    <property type="protein sequence ID" value="KAK8390698.1"/>
    <property type="molecule type" value="Genomic_DNA"/>
</dbReference>
<evidence type="ECO:0000313" key="2">
    <source>
        <dbReference type="EMBL" id="KAK8390698.1"/>
    </source>
</evidence>
<protein>
    <submittedName>
        <fullName evidence="2">Uncharacterized protein</fullName>
    </submittedName>
</protein>
<feature type="compositionally biased region" description="Polar residues" evidence="1">
    <location>
        <begin position="44"/>
        <end position="59"/>
    </location>
</feature>
<evidence type="ECO:0000313" key="3">
    <source>
        <dbReference type="Proteomes" id="UP001487740"/>
    </source>
</evidence>
<feature type="region of interest" description="Disordered" evidence="1">
    <location>
        <begin position="163"/>
        <end position="215"/>
    </location>
</feature>
<dbReference type="AlphaFoldDB" id="A0AAW0TU78"/>
<keyword evidence="3" id="KW-1185">Reference proteome</keyword>
<gene>
    <name evidence="2" type="ORF">O3P69_010423</name>
</gene>
<comment type="caution">
    <text evidence="2">The sequence shown here is derived from an EMBL/GenBank/DDBJ whole genome shotgun (WGS) entry which is preliminary data.</text>
</comment>
<organism evidence="2 3">
    <name type="scientific">Scylla paramamosain</name>
    <name type="common">Mud crab</name>
    <dbReference type="NCBI Taxonomy" id="85552"/>
    <lineage>
        <taxon>Eukaryota</taxon>
        <taxon>Metazoa</taxon>
        <taxon>Ecdysozoa</taxon>
        <taxon>Arthropoda</taxon>
        <taxon>Crustacea</taxon>
        <taxon>Multicrustacea</taxon>
        <taxon>Malacostraca</taxon>
        <taxon>Eumalacostraca</taxon>
        <taxon>Eucarida</taxon>
        <taxon>Decapoda</taxon>
        <taxon>Pleocyemata</taxon>
        <taxon>Brachyura</taxon>
        <taxon>Eubrachyura</taxon>
        <taxon>Portunoidea</taxon>
        <taxon>Portunidae</taxon>
        <taxon>Portuninae</taxon>
        <taxon>Scylla</taxon>
    </lineage>
</organism>
<feature type="region of interest" description="Disordered" evidence="1">
    <location>
        <begin position="39"/>
        <end position="59"/>
    </location>
</feature>
<name>A0AAW0TU78_SCYPA</name>
<dbReference type="Proteomes" id="UP001487740">
    <property type="component" value="Unassembled WGS sequence"/>
</dbReference>
<proteinExistence type="predicted"/>